<evidence type="ECO:0000256" key="1">
    <source>
        <dbReference type="SAM" id="Phobius"/>
    </source>
</evidence>
<dbReference type="AlphaFoldDB" id="A0A1G2U139"/>
<organism evidence="3 4">
    <name type="scientific">Candidatus Zambryskibacteria bacterium RIFCSPLOWO2_01_FULL_43_17</name>
    <dbReference type="NCBI Taxonomy" id="1802760"/>
    <lineage>
        <taxon>Bacteria</taxon>
        <taxon>Candidatus Zambryskiibacteriota</taxon>
    </lineage>
</organism>
<keyword evidence="1" id="KW-0812">Transmembrane</keyword>
<proteinExistence type="predicted"/>
<dbReference type="Gene3D" id="3.40.50.1110">
    <property type="entry name" value="SGNH hydrolase"/>
    <property type="match status" value="1"/>
</dbReference>
<comment type="caution">
    <text evidence="3">The sequence shown here is derived from an EMBL/GenBank/DDBJ whole genome shotgun (WGS) entry which is preliminary data.</text>
</comment>
<name>A0A1G2U139_9BACT</name>
<gene>
    <name evidence="3" type="ORF">A2920_02580</name>
</gene>
<dbReference type="SUPFAM" id="SSF52266">
    <property type="entry name" value="SGNH hydrolase"/>
    <property type="match status" value="1"/>
</dbReference>
<feature type="transmembrane region" description="Helical" evidence="1">
    <location>
        <begin position="6"/>
        <end position="22"/>
    </location>
</feature>
<keyword evidence="1" id="KW-1133">Transmembrane helix</keyword>
<protein>
    <recommendedName>
        <fullName evidence="2">SGNH hydrolase-type esterase domain-containing protein</fullName>
    </recommendedName>
</protein>
<dbReference type="Pfam" id="PF13472">
    <property type="entry name" value="Lipase_GDSL_2"/>
    <property type="match status" value="1"/>
</dbReference>
<sequence length="210" mass="23211">MNRSFLIGLVVMVGLFFVWLIFSRGEDDIKNYPSANSGVIVFGDSLAEGVGSTLGNDLFSVLSRKIGEPIKNYGVAGDTTRMALERLPAVLEDTPNPKVAIILLGGNDFLRKIPREETFANLATIIETFQESGSVVLLLGVRGGVIKDNFDKEFESLRDRYKTAYVSDIVGSLVFFGREYMFDSVHPNDAGYAKIAERVYPELKKITRGD</sequence>
<dbReference type="GO" id="GO:0004622">
    <property type="term" value="F:phosphatidylcholine lysophospholipase activity"/>
    <property type="evidence" value="ECO:0007669"/>
    <property type="project" value="TreeGrafter"/>
</dbReference>
<evidence type="ECO:0000313" key="4">
    <source>
        <dbReference type="Proteomes" id="UP000179283"/>
    </source>
</evidence>
<keyword evidence="1" id="KW-0472">Membrane</keyword>
<dbReference type="EMBL" id="MHWD01000025">
    <property type="protein sequence ID" value="OHB03228.1"/>
    <property type="molecule type" value="Genomic_DNA"/>
</dbReference>
<dbReference type="InterPro" id="IPR036514">
    <property type="entry name" value="SGNH_hydro_sf"/>
</dbReference>
<reference evidence="3 4" key="1">
    <citation type="journal article" date="2016" name="Nat. Commun.">
        <title>Thousands of microbial genomes shed light on interconnected biogeochemical processes in an aquifer system.</title>
        <authorList>
            <person name="Anantharaman K."/>
            <person name="Brown C.T."/>
            <person name="Hug L.A."/>
            <person name="Sharon I."/>
            <person name="Castelle C.J."/>
            <person name="Probst A.J."/>
            <person name="Thomas B.C."/>
            <person name="Singh A."/>
            <person name="Wilkins M.J."/>
            <person name="Karaoz U."/>
            <person name="Brodie E.L."/>
            <person name="Williams K.H."/>
            <person name="Hubbard S.S."/>
            <person name="Banfield J.F."/>
        </authorList>
    </citation>
    <scope>NUCLEOTIDE SEQUENCE [LARGE SCALE GENOMIC DNA]</scope>
</reference>
<feature type="domain" description="SGNH hydrolase-type esterase" evidence="2">
    <location>
        <begin position="41"/>
        <end position="193"/>
    </location>
</feature>
<dbReference type="InterPro" id="IPR013830">
    <property type="entry name" value="SGNH_hydro"/>
</dbReference>
<dbReference type="Proteomes" id="UP000179283">
    <property type="component" value="Unassembled WGS sequence"/>
</dbReference>
<dbReference type="InterPro" id="IPR051532">
    <property type="entry name" value="Ester_Hydrolysis_Enzymes"/>
</dbReference>
<accession>A0A1G2U139</accession>
<evidence type="ECO:0000259" key="2">
    <source>
        <dbReference type="Pfam" id="PF13472"/>
    </source>
</evidence>
<dbReference type="PANTHER" id="PTHR30383">
    <property type="entry name" value="THIOESTERASE 1/PROTEASE 1/LYSOPHOSPHOLIPASE L1"/>
    <property type="match status" value="1"/>
</dbReference>
<evidence type="ECO:0000313" key="3">
    <source>
        <dbReference type="EMBL" id="OHB03228.1"/>
    </source>
</evidence>
<dbReference type="PANTHER" id="PTHR30383:SF5">
    <property type="entry name" value="SGNH HYDROLASE-TYPE ESTERASE DOMAIN-CONTAINING PROTEIN"/>
    <property type="match status" value="1"/>
</dbReference>